<dbReference type="Gene3D" id="2.60.40.1180">
    <property type="entry name" value="Golgi alpha-mannosidase II"/>
    <property type="match status" value="1"/>
</dbReference>
<organism evidence="9 10">
    <name type="scientific">Sphagnurus paluster</name>
    <dbReference type="NCBI Taxonomy" id="117069"/>
    <lineage>
        <taxon>Eukaryota</taxon>
        <taxon>Fungi</taxon>
        <taxon>Dikarya</taxon>
        <taxon>Basidiomycota</taxon>
        <taxon>Agaricomycotina</taxon>
        <taxon>Agaricomycetes</taxon>
        <taxon>Agaricomycetidae</taxon>
        <taxon>Agaricales</taxon>
        <taxon>Tricholomatineae</taxon>
        <taxon>Lyophyllaceae</taxon>
        <taxon>Sphagnurus</taxon>
    </lineage>
</organism>
<name>A0A9P7KKE2_9AGAR</name>
<comment type="similarity">
    <text evidence="3">Belongs to the glycosyl hydrolase 51 family.</text>
</comment>
<dbReference type="GO" id="GO:0046556">
    <property type="term" value="F:alpha-L-arabinofuranosidase activity"/>
    <property type="evidence" value="ECO:0007669"/>
    <property type="project" value="UniProtKB-EC"/>
</dbReference>
<evidence type="ECO:0000313" key="9">
    <source>
        <dbReference type="EMBL" id="KAG5653563.1"/>
    </source>
</evidence>
<evidence type="ECO:0000313" key="10">
    <source>
        <dbReference type="Proteomes" id="UP000717328"/>
    </source>
</evidence>
<dbReference type="InterPro" id="IPR055235">
    <property type="entry name" value="ASD1_cat"/>
</dbReference>
<keyword evidence="5" id="KW-0732">Signal</keyword>
<keyword evidence="7" id="KW-0325">Glycoprotein</keyword>
<feature type="domain" description="Alpha-L-arabinofuranosidase C-terminal" evidence="8">
    <location>
        <begin position="384"/>
        <end position="554"/>
    </location>
</feature>
<proteinExistence type="inferred from homology"/>
<dbReference type="SMART" id="SM00813">
    <property type="entry name" value="Alpha-L-AF_C"/>
    <property type="match status" value="1"/>
</dbReference>
<evidence type="ECO:0000259" key="8">
    <source>
        <dbReference type="SMART" id="SM00813"/>
    </source>
</evidence>
<dbReference type="PANTHER" id="PTHR31776">
    <property type="entry name" value="ALPHA-L-ARABINOFURANOSIDASE 1"/>
    <property type="match status" value="1"/>
</dbReference>
<evidence type="ECO:0000256" key="1">
    <source>
        <dbReference type="ARBA" id="ARBA00001462"/>
    </source>
</evidence>
<dbReference type="SUPFAM" id="SSF51445">
    <property type="entry name" value="(Trans)glycosidases"/>
    <property type="match status" value="1"/>
</dbReference>
<dbReference type="InterPro" id="IPR017853">
    <property type="entry name" value="GH"/>
</dbReference>
<sequence length="563" mass="60676">MPDVLFYQLKQFDTQENGGHLELAAMEGSMRNVSSHLFIYWGIPKMSLKLVLQNRAFQKVTPNTNAALLAWHPINAASLNVVAGPDPLSSALPNFLRVTVPETATGAVGFGNEGFWGIHVNTSWTYDASFYYRFPSATDKNVTLTVGLQTSKGQNLASSPVTVLGSQTTWTQIKTKLTPDTSPPSTANNFTITLDGAEAAGLAVDFSLLSLFPPTFKGRENGMRIDIAENGESQALAEMKPAFFRFPGGNNLEGQTTDTRWQWNATVGPLTDRPGRPGDWTYTNTDGLGLYEYLLLCEDLEMEPIMGVWSGYSLGGTSVTGAALAPYIQQAIDQINFVIGDPATSAPAALRAALGHPKPFYLRYVEIGNEDNLGKARGTYQNRWNLFVTKLKATFPQLRAVGEAAFMTGLERNADIVFAAAYAPLLATPNLVNFDSNTVHRSTSFYVQKMFSLNKGDEYLPSTLPTATGTLFWSVTRRISTNEIIIKVSNNAGTTADMSFVLPAGVSAASTAKAEILTGPTGASNSPATPNVVVPYTITLPAGETFNYTAPALSVSVLTLAVE</sequence>
<dbReference type="Proteomes" id="UP000717328">
    <property type="component" value="Unassembled WGS sequence"/>
</dbReference>
<dbReference type="Pfam" id="PF22848">
    <property type="entry name" value="ASD1_dom"/>
    <property type="match status" value="1"/>
</dbReference>
<dbReference type="EMBL" id="JABCKI010000045">
    <property type="protein sequence ID" value="KAG5653563.1"/>
    <property type="molecule type" value="Genomic_DNA"/>
</dbReference>
<dbReference type="Gene3D" id="2.60.120.260">
    <property type="entry name" value="Galactose-binding domain-like"/>
    <property type="match status" value="1"/>
</dbReference>
<evidence type="ECO:0000256" key="3">
    <source>
        <dbReference type="ARBA" id="ARBA00007186"/>
    </source>
</evidence>
<evidence type="ECO:0000256" key="6">
    <source>
        <dbReference type="ARBA" id="ARBA00022801"/>
    </source>
</evidence>
<evidence type="ECO:0000256" key="5">
    <source>
        <dbReference type="ARBA" id="ARBA00022729"/>
    </source>
</evidence>
<reference evidence="9" key="1">
    <citation type="submission" date="2021-02" db="EMBL/GenBank/DDBJ databases">
        <authorList>
            <person name="Nieuwenhuis M."/>
            <person name="Van De Peppel L.J.J."/>
        </authorList>
    </citation>
    <scope>NUCLEOTIDE SEQUENCE</scope>
    <source>
        <strain evidence="9">D49</strain>
    </source>
</reference>
<keyword evidence="6" id="KW-0378">Hydrolase</keyword>
<comment type="caution">
    <text evidence="9">The sequence shown here is derived from an EMBL/GenBank/DDBJ whole genome shotgun (WGS) entry which is preliminary data.</text>
</comment>
<reference evidence="9" key="2">
    <citation type="submission" date="2021-10" db="EMBL/GenBank/DDBJ databases">
        <title>Phylogenomics reveals ancestral predisposition of the termite-cultivated fungus Termitomyces towards a domesticated lifestyle.</title>
        <authorList>
            <person name="Auxier B."/>
            <person name="Grum-Grzhimaylo A."/>
            <person name="Cardenas M.E."/>
            <person name="Lodge J.D."/>
            <person name="Laessoe T."/>
            <person name="Pedersen O."/>
            <person name="Smith M.E."/>
            <person name="Kuyper T.W."/>
            <person name="Franco-Molano E.A."/>
            <person name="Baroni T.J."/>
            <person name="Aanen D.K."/>
        </authorList>
    </citation>
    <scope>NUCLEOTIDE SEQUENCE</scope>
    <source>
        <strain evidence="9">D49</strain>
    </source>
</reference>
<dbReference type="Gene3D" id="3.20.20.80">
    <property type="entry name" value="Glycosidases"/>
    <property type="match status" value="2"/>
</dbReference>
<dbReference type="InterPro" id="IPR051563">
    <property type="entry name" value="Glycosyl_Hydrolase_51"/>
</dbReference>
<dbReference type="GO" id="GO:0046373">
    <property type="term" value="P:L-arabinose metabolic process"/>
    <property type="evidence" value="ECO:0007669"/>
    <property type="project" value="InterPro"/>
</dbReference>
<dbReference type="AlphaFoldDB" id="A0A9P7KKE2"/>
<protein>
    <recommendedName>
        <fullName evidence="4">non-reducing end alpha-L-arabinofuranosidase</fullName>
        <ecNumber evidence="4">3.2.1.55</ecNumber>
    </recommendedName>
</protein>
<comment type="catalytic activity">
    <reaction evidence="1">
        <text>Hydrolysis of terminal non-reducing alpha-L-arabinofuranoside residues in alpha-L-arabinosides.</text>
        <dbReference type="EC" id="3.2.1.55"/>
    </reaction>
</comment>
<evidence type="ECO:0000256" key="2">
    <source>
        <dbReference type="ARBA" id="ARBA00004834"/>
    </source>
</evidence>
<dbReference type="OrthoDB" id="406864at2759"/>
<dbReference type="InterPro" id="IPR013780">
    <property type="entry name" value="Glyco_hydro_b"/>
</dbReference>
<comment type="pathway">
    <text evidence="2">Glycan metabolism; L-arabinan degradation.</text>
</comment>
<evidence type="ECO:0000256" key="4">
    <source>
        <dbReference type="ARBA" id="ARBA00012670"/>
    </source>
</evidence>
<accession>A0A9P7KKE2</accession>
<dbReference type="PANTHER" id="PTHR31776:SF0">
    <property type="entry name" value="ALPHA-L-ARABINOFURANOSIDASE 1"/>
    <property type="match status" value="1"/>
</dbReference>
<dbReference type="InterPro" id="IPR010720">
    <property type="entry name" value="Alpha-L-AF_C"/>
</dbReference>
<keyword evidence="10" id="KW-1185">Reference proteome</keyword>
<gene>
    <name evidence="9" type="ORF">H0H81_012252</name>
</gene>
<evidence type="ECO:0000256" key="7">
    <source>
        <dbReference type="ARBA" id="ARBA00023180"/>
    </source>
</evidence>
<dbReference type="EC" id="3.2.1.55" evidence="4"/>